<sequence>MTTPEHIFTDAAAWHDWLSAEHETSDGIWLVLAKKGTTDPTTLTYDQALDEALCHGWIDGQRVTRDAGTFKQRYTPRRARSNWSLRNVGIVKRLHEEGRMRPAGVAEVDRAKSDGRWDAAYGEATTREVPPDLAEALAASPRAEAMFEILTQQNRFAILYRLHSAKRPETRTKWITRYVDELATGETPYPQKRTLD</sequence>
<proteinExistence type="predicted"/>
<evidence type="ECO:0000313" key="2">
    <source>
        <dbReference type="Proteomes" id="UP000549971"/>
    </source>
</evidence>
<protein>
    <submittedName>
        <fullName evidence="1">Uncharacterized protein YdeI (YjbR/CyaY-like superfamily)</fullName>
    </submittedName>
</protein>
<dbReference type="Proteomes" id="UP000549971">
    <property type="component" value="Unassembled WGS sequence"/>
</dbReference>
<dbReference type="RefSeq" id="WP_184800557.1">
    <property type="nucleotide sequence ID" value="NZ_JACHMY010000001.1"/>
</dbReference>
<name>A0A7W9JBX7_9ACTN</name>
<accession>A0A7W9JBX7</accession>
<dbReference type="EMBL" id="JACHMY010000001">
    <property type="protein sequence ID" value="MBB5839124.1"/>
    <property type="molecule type" value="Genomic_DNA"/>
</dbReference>
<dbReference type="Pfam" id="PF13376">
    <property type="entry name" value="OmdA"/>
    <property type="match status" value="1"/>
</dbReference>
<comment type="caution">
    <text evidence="1">The sequence shown here is derived from an EMBL/GenBank/DDBJ whole genome shotgun (WGS) entry which is preliminary data.</text>
</comment>
<keyword evidence="2" id="KW-1185">Reference proteome</keyword>
<reference evidence="1 2" key="1">
    <citation type="submission" date="2020-08" db="EMBL/GenBank/DDBJ databases">
        <title>Sequencing the genomes of 1000 actinobacteria strains.</title>
        <authorList>
            <person name="Klenk H.-P."/>
        </authorList>
    </citation>
    <scope>NUCLEOTIDE SEQUENCE [LARGE SCALE GENOMIC DNA]</scope>
    <source>
        <strain evidence="1 2">DSM 28967</strain>
    </source>
</reference>
<dbReference type="AlphaFoldDB" id="A0A7W9JBX7"/>
<evidence type="ECO:0000313" key="1">
    <source>
        <dbReference type="EMBL" id="MBB5839124.1"/>
    </source>
</evidence>
<organism evidence="1 2">
    <name type="scientific">Kribbella italica</name>
    <dbReference type="NCBI Taxonomy" id="1540520"/>
    <lineage>
        <taxon>Bacteria</taxon>
        <taxon>Bacillati</taxon>
        <taxon>Actinomycetota</taxon>
        <taxon>Actinomycetes</taxon>
        <taxon>Propionibacteriales</taxon>
        <taxon>Kribbellaceae</taxon>
        <taxon>Kribbella</taxon>
    </lineage>
</organism>
<gene>
    <name evidence="1" type="ORF">HDA39_005858</name>
</gene>